<comment type="catalytic activity">
    <reaction evidence="7">
        <text>ATP + H2O = ADP + phosphate + H(+)</text>
        <dbReference type="Rhea" id="RHEA:13065"/>
        <dbReference type="ChEBI" id="CHEBI:15377"/>
        <dbReference type="ChEBI" id="CHEBI:15378"/>
        <dbReference type="ChEBI" id="CHEBI:30616"/>
        <dbReference type="ChEBI" id="CHEBI:43474"/>
        <dbReference type="ChEBI" id="CHEBI:456216"/>
        <dbReference type="EC" id="3.6.4.6"/>
    </reaction>
</comment>
<dbReference type="AlphaFoldDB" id="A0A3P6AJD5"/>
<dbReference type="PROSITE" id="PS00674">
    <property type="entry name" value="AAA"/>
    <property type="match status" value="1"/>
</dbReference>
<dbReference type="InterPro" id="IPR003593">
    <property type="entry name" value="AAA+_ATPase"/>
</dbReference>
<reference evidence="9" key="1">
    <citation type="submission" date="2018-11" db="EMBL/GenBank/DDBJ databases">
        <authorList>
            <consortium name="Genoscope - CEA"/>
            <person name="William W."/>
        </authorList>
    </citation>
    <scope>NUCLEOTIDE SEQUENCE</scope>
</reference>
<keyword evidence="4 6" id="KW-0067">ATP-binding</keyword>
<keyword evidence="7" id="KW-0460">Magnesium</keyword>
<keyword evidence="7" id="KW-0931">ER-Golgi transport</keyword>
<dbReference type="Gene3D" id="1.10.8.60">
    <property type="match status" value="1"/>
</dbReference>
<keyword evidence="7" id="KW-0963">Cytoplasm</keyword>
<dbReference type="PANTHER" id="PTHR23078:SF3">
    <property type="entry name" value="VESICLE-FUSING ATPASE"/>
    <property type="match status" value="1"/>
</dbReference>
<dbReference type="GO" id="GO:0046872">
    <property type="term" value="F:metal ion binding"/>
    <property type="evidence" value="ECO:0007669"/>
    <property type="project" value="UniProtKB-UniRule"/>
</dbReference>
<organism evidence="9">
    <name type="scientific">Brassica oleracea</name>
    <name type="common">Wild cabbage</name>
    <dbReference type="NCBI Taxonomy" id="3712"/>
    <lineage>
        <taxon>Eukaryota</taxon>
        <taxon>Viridiplantae</taxon>
        <taxon>Streptophyta</taxon>
        <taxon>Embryophyta</taxon>
        <taxon>Tracheophyta</taxon>
        <taxon>Spermatophyta</taxon>
        <taxon>Magnoliopsida</taxon>
        <taxon>eudicotyledons</taxon>
        <taxon>Gunneridae</taxon>
        <taxon>Pentapetalae</taxon>
        <taxon>rosids</taxon>
        <taxon>malvids</taxon>
        <taxon>Brassicales</taxon>
        <taxon>Brassicaceae</taxon>
        <taxon>Brassiceae</taxon>
        <taxon>Brassica</taxon>
    </lineage>
</organism>
<evidence type="ECO:0000256" key="7">
    <source>
        <dbReference type="RuleBase" id="RU367045"/>
    </source>
</evidence>
<keyword evidence="7" id="KW-0479">Metal-binding</keyword>
<dbReference type="Pfam" id="PF00004">
    <property type="entry name" value="AAA"/>
    <property type="match status" value="1"/>
</dbReference>
<dbReference type="GO" id="GO:0043001">
    <property type="term" value="P:Golgi to plasma membrane protein transport"/>
    <property type="evidence" value="ECO:0007669"/>
    <property type="project" value="TreeGrafter"/>
</dbReference>
<dbReference type="InterPro" id="IPR027417">
    <property type="entry name" value="P-loop_NTPase"/>
</dbReference>
<dbReference type="FunFam" id="3.40.50.300:FF:000154">
    <property type="entry name" value="Vesicle-fusing ATPase 1"/>
    <property type="match status" value="1"/>
</dbReference>
<dbReference type="GO" id="GO:0006891">
    <property type="term" value="P:intra-Golgi vesicle-mediated transport"/>
    <property type="evidence" value="ECO:0007669"/>
    <property type="project" value="TreeGrafter"/>
</dbReference>
<keyword evidence="3 6" id="KW-0547">Nucleotide-binding</keyword>
<dbReference type="SMART" id="SM00382">
    <property type="entry name" value="AAA"/>
    <property type="match status" value="1"/>
</dbReference>
<evidence type="ECO:0000256" key="2">
    <source>
        <dbReference type="ARBA" id="ARBA00022448"/>
    </source>
</evidence>
<evidence type="ECO:0000256" key="3">
    <source>
        <dbReference type="ARBA" id="ARBA00022741"/>
    </source>
</evidence>
<evidence type="ECO:0000259" key="8">
    <source>
        <dbReference type="SMART" id="SM00382"/>
    </source>
</evidence>
<comment type="subcellular location">
    <subcellularLocation>
        <location evidence="7">Cytoplasm</location>
    </subcellularLocation>
</comment>
<evidence type="ECO:0000256" key="1">
    <source>
        <dbReference type="ARBA" id="ARBA00006914"/>
    </source>
</evidence>
<comment type="cofactor">
    <cofactor evidence="7">
        <name>Mg(2+)</name>
        <dbReference type="ChEBI" id="CHEBI:18420"/>
    </cofactor>
    <text evidence="7">Binds 1 Mg(2+) ion per subunit.</text>
</comment>
<comment type="similarity">
    <text evidence="1 6">Belongs to the AAA ATPase family.</text>
</comment>
<dbReference type="InterPro" id="IPR039812">
    <property type="entry name" value="Vesicle-fus_ATPase"/>
</dbReference>
<keyword evidence="5 7" id="KW-0653">Protein transport</keyword>
<keyword evidence="7" id="KW-0378">Hydrolase</keyword>
<dbReference type="GO" id="GO:0035494">
    <property type="term" value="P:SNARE complex disassembly"/>
    <property type="evidence" value="ECO:0007669"/>
    <property type="project" value="InterPro"/>
</dbReference>
<evidence type="ECO:0000256" key="5">
    <source>
        <dbReference type="ARBA" id="ARBA00022927"/>
    </source>
</evidence>
<protein>
    <recommendedName>
        <fullName evidence="7">Vesicle-fusing ATPase</fullName>
        <ecNumber evidence="7">3.6.4.6</ecNumber>
    </recommendedName>
</protein>
<dbReference type="SUPFAM" id="SSF52540">
    <property type="entry name" value="P-loop containing nucleoside triphosphate hydrolases"/>
    <property type="match status" value="1"/>
</dbReference>
<sequence>MLLFGPPGTGKTLMARQIGKMLNGKDPKIVNGPEVLSKFVGETEKNVRDLFADAEQDQRTLGDASELHVIIFDEIDAICKSRGSTRDGTGVHDSIVNQLLTKIDGVEALNNVLLIGMTNRKDLLDEALLRPGRLEVQVEISLPDEAGRFQILQIHTNKMKEISFLGHDINLQELAARTKNYSGAELEGVVKSATSYALNRQLSIDDLTKPVEEKNIKITMEDFLHAIHEVQPAFGASTDDLDKFGVRSIRDNNDELMFAVYLQVSNISQALIFVTRSRSWSFVERPGALLMIAFVIATDCYFDCSACKLDICIGEGYRLGMGCCDLGLQYFNIHPTRHFEVCH</sequence>
<dbReference type="GO" id="GO:0005795">
    <property type="term" value="C:Golgi stack"/>
    <property type="evidence" value="ECO:0007669"/>
    <property type="project" value="TreeGrafter"/>
</dbReference>
<dbReference type="GO" id="GO:0016887">
    <property type="term" value="F:ATP hydrolysis activity"/>
    <property type="evidence" value="ECO:0007669"/>
    <property type="project" value="InterPro"/>
</dbReference>
<gene>
    <name evidence="9" type="ORF">BOLC3T15951H</name>
</gene>
<dbReference type="GO" id="GO:0005524">
    <property type="term" value="F:ATP binding"/>
    <property type="evidence" value="ECO:0007669"/>
    <property type="project" value="UniProtKB-UniRule"/>
</dbReference>
<dbReference type="EC" id="3.6.4.6" evidence="7"/>
<dbReference type="Gene3D" id="3.40.50.300">
    <property type="entry name" value="P-loop containing nucleotide triphosphate hydrolases"/>
    <property type="match status" value="1"/>
</dbReference>
<keyword evidence="2 7" id="KW-0813">Transport</keyword>
<proteinExistence type="inferred from homology"/>
<evidence type="ECO:0000313" key="9">
    <source>
        <dbReference type="EMBL" id="VDC91657.1"/>
    </source>
</evidence>
<evidence type="ECO:0000256" key="4">
    <source>
        <dbReference type="ARBA" id="ARBA00022840"/>
    </source>
</evidence>
<feature type="domain" description="AAA+ ATPase" evidence="8">
    <location>
        <begin position="1"/>
        <end position="144"/>
    </location>
</feature>
<dbReference type="EMBL" id="LR031872">
    <property type="protein sequence ID" value="VDC91657.1"/>
    <property type="molecule type" value="Genomic_DNA"/>
</dbReference>
<name>A0A3P6AJD5_BRAOL</name>
<accession>A0A3P6AJD5</accession>
<dbReference type="Gene3D" id="1.20.1110.10">
    <property type="entry name" value="Calcium-transporting ATPase, transmembrane domain"/>
    <property type="match status" value="1"/>
</dbReference>
<comment type="function">
    <text evidence="7">Required for vesicle-mediated transport. Catalyzes the fusion of transport vesicles within the Golgi cisternae. Is also required for transport from the endoplasmic reticulum to the Golgi stack. Seems to function as a fusion protein required for the delivery of cargo proteins to all compartments of the Golgi stack independent of vesicle origin.</text>
</comment>
<dbReference type="FunFam" id="1.10.8.60:FF:000049">
    <property type="entry name" value="Vesicle-fusing ATPase"/>
    <property type="match status" value="1"/>
</dbReference>
<dbReference type="Pfam" id="PF17862">
    <property type="entry name" value="AAA_lid_3"/>
    <property type="match status" value="1"/>
</dbReference>
<evidence type="ECO:0000256" key="6">
    <source>
        <dbReference type="RuleBase" id="RU003651"/>
    </source>
</evidence>
<dbReference type="PANTHER" id="PTHR23078">
    <property type="entry name" value="VESICULAR-FUSION PROTEIN NSF"/>
    <property type="match status" value="1"/>
</dbReference>
<dbReference type="InterPro" id="IPR041569">
    <property type="entry name" value="AAA_lid_3"/>
</dbReference>
<dbReference type="InterPro" id="IPR003959">
    <property type="entry name" value="ATPase_AAA_core"/>
</dbReference>
<dbReference type="InterPro" id="IPR003960">
    <property type="entry name" value="ATPase_AAA_CS"/>
</dbReference>